<evidence type="ECO:0000313" key="3">
    <source>
        <dbReference type="Proteomes" id="UP000002495"/>
    </source>
</evidence>
<dbReference type="Gene3D" id="3.90.320.10">
    <property type="match status" value="1"/>
</dbReference>
<dbReference type="EMBL" id="AE017125">
    <property type="protein sequence ID" value="AAP76622.1"/>
    <property type="molecule type" value="Genomic_DNA"/>
</dbReference>
<dbReference type="InterPro" id="IPR011604">
    <property type="entry name" value="PDDEXK-like_dom_sf"/>
</dbReference>
<accession>Q7VK67</accession>
<reference evidence="2 3" key="1">
    <citation type="journal article" date="2003" name="Proc. Natl. Acad. Sci. U.S.A.">
        <title>The complete genome sequence of the carcinogenic bacterium Helicobacter hepaticus.</title>
        <authorList>
            <person name="Suerbaum S."/>
            <person name="Josenhans C."/>
            <person name="Sterzenbach T."/>
            <person name="Drescher B."/>
            <person name="Brandt P."/>
            <person name="Bell M."/>
            <person name="Droege M."/>
            <person name="Fartmann B."/>
            <person name="Fischer H.-P."/>
            <person name="Ge Z."/>
            <person name="Hoerster A."/>
            <person name="Holland R."/>
            <person name="Klein K."/>
            <person name="Koenig J."/>
            <person name="Macko L."/>
            <person name="Mendz G.L."/>
            <person name="Nyakatura G."/>
            <person name="Schauer D.B."/>
            <person name="Shen Z."/>
            <person name="Weber J."/>
            <person name="Frosch M."/>
            <person name="Fox J.G."/>
        </authorList>
    </citation>
    <scope>NUCLEOTIDE SEQUENCE [LARGE SCALE GENOMIC DNA]</scope>
    <source>
        <strain evidence="3">ATCC 51449 / 3B1</strain>
    </source>
</reference>
<dbReference type="InterPro" id="IPR027417">
    <property type="entry name" value="P-loop_NTPase"/>
</dbReference>
<dbReference type="InterPro" id="IPR038726">
    <property type="entry name" value="PDDEXK_AddAB-type"/>
</dbReference>
<dbReference type="HOGENOM" id="CLU_020071_0_0_7"/>
<dbReference type="Proteomes" id="UP000002495">
    <property type="component" value="Chromosome"/>
</dbReference>
<dbReference type="AlphaFoldDB" id="Q7VK67"/>
<dbReference type="STRING" id="235279.HH_0025"/>
<evidence type="ECO:0000313" key="2">
    <source>
        <dbReference type="EMBL" id="AAP76622.1"/>
    </source>
</evidence>
<proteinExistence type="predicted"/>
<dbReference type="SUPFAM" id="SSF52540">
    <property type="entry name" value="P-loop containing nucleoside triphosphate hydrolases"/>
    <property type="match status" value="1"/>
</dbReference>
<evidence type="ECO:0000259" key="1">
    <source>
        <dbReference type="Pfam" id="PF12705"/>
    </source>
</evidence>
<organism evidence="2 3">
    <name type="scientific">Helicobacter hepaticus (strain ATCC 51449 / 3B1)</name>
    <dbReference type="NCBI Taxonomy" id="235279"/>
    <lineage>
        <taxon>Bacteria</taxon>
        <taxon>Pseudomonadati</taxon>
        <taxon>Campylobacterota</taxon>
        <taxon>Epsilonproteobacteria</taxon>
        <taxon>Campylobacterales</taxon>
        <taxon>Helicobacteraceae</taxon>
        <taxon>Helicobacter</taxon>
    </lineage>
</organism>
<sequence>MMGDFFTQLIIIDGYRALPRGMRLPLVMSVLKECAKELERAKFIFEKSFLGFLETSNFLFDFFDEIAQSQIHIKDIPSRDIYDDYADHLYVLEWLENRYKERLFELKCYDGYILPAQAQPRFNEAFVRHFECIEIFVEGIISPIHQEMLLNAAKIIPIKVHFWVDEFNISLPFLPSHILKQCKPFFRYSAELDTGKIIQSTPLPPLGKIDAYGFALGISQVALVFAKIDEWIKNGVQEQDIVVIVPNENFAKYLFLLDRAHNLNFAMGEDISRTKVYKYLQDYIHSQLKNITHIPQTYAQVCKDIIAMLAGFEDRQSKRVREYVSEILFMWENVGLKETTHMEIIELLLEELKHYSIDDIMGGKIRVMGVLESRGFAFKKAVIVDFNEGVIPSKQESDLFLNSALRQKLKMPTMRDKERLQKHYYYGIFSTADEIAVAYVSNEDNHPSFMLEELMQKSAVKHKNGDNFFTLLPQGRKLEYCEDEISGRLPRTLTPSKLKVFLECPRRYYYLYEECMNDLSLFQESASMGNIVHQCLESVYKPYVGKKVILDEKALYKSAQLWLEHSLVSHSALQSAHIEWLKCELKHFFALENGREVEILQLEGENMEVSYGDFIFYGRPDRIQKVGESIEVIDYKYRQSFKVQSLQKSTDFALILYMQAFKAHYPQYAHLAISAWYWDIKGGEKKEENNEKSNILFEKIACLKDNVVFAKSEQRSNCRYCEFIDLCDRS</sequence>
<protein>
    <recommendedName>
        <fullName evidence="1">PD-(D/E)XK endonuclease-like domain-containing protein</fullName>
    </recommendedName>
</protein>
<dbReference type="eggNOG" id="COG2887">
    <property type="taxonomic scope" value="Bacteria"/>
</dbReference>
<keyword evidence="3" id="KW-1185">Reference proteome</keyword>
<dbReference type="Pfam" id="PF12705">
    <property type="entry name" value="PDDEXK_1"/>
    <property type="match status" value="1"/>
</dbReference>
<gene>
    <name evidence="2" type="ordered locus">HH_0025</name>
</gene>
<name>Q7VK67_HELHP</name>
<feature type="domain" description="PD-(D/E)XK endonuclease-like" evidence="1">
    <location>
        <begin position="492"/>
        <end position="728"/>
    </location>
</feature>
<dbReference type="KEGG" id="hhe:HH_0025"/>